<proteinExistence type="predicted"/>
<sequence length="51" mass="5830">MFTLLKLKLDISNLIRKKDTWIVIKTTIHYGANLSSLTNLGKNIVQTRDSL</sequence>
<accession>A0A816IZ53</accession>
<gene>
    <name evidence="1" type="ORF">DARMORV10_C09P32470.1</name>
</gene>
<evidence type="ECO:0000313" key="1">
    <source>
        <dbReference type="EMBL" id="CAF1740371.1"/>
    </source>
</evidence>
<name>A0A816IZ53_BRANA</name>
<reference evidence="1" key="1">
    <citation type="submission" date="2021-01" db="EMBL/GenBank/DDBJ databases">
        <authorList>
            <consortium name="Genoscope - CEA"/>
            <person name="William W."/>
        </authorList>
    </citation>
    <scope>NUCLEOTIDE SEQUENCE</scope>
</reference>
<organism evidence="1">
    <name type="scientific">Brassica napus</name>
    <name type="common">Rape</name>
    <dbReference type="NCBI Taxonomy" id="3708"/>
    <lineage>
        <taxon>Eukaryota</taxon>
        <taxon>Viridiplantae</taxon>
        <taxon>Streptophyta</taxon>
        <taxon>Embryophyta</taxon>
        <taxon>Tracheophyta</taxon>
        <taxon>Spermatophyta</taxon>
        <taxon>Magnoliopsida</taxon>
        <taxon>eudicotyledons</taxon>
        <taxon>Gunneridae</taxon>
        <taxon>Pentapetalae</taxon>
        <taxon>rosids</taxon>
        <taxon>malvids</taxon>
        <taxon>Brassicales</taxon>
        <taxon>Brassicaceae</taxon>
        <taxon>Brassiceae</taxon>
        <taxon>Brassica</taxon>
    </lineage>
</organism>
<dbReference type="EMBL" id="HG994373">
    <property type="protein sequence ID" value="CAF1740371.1"/>
    <property type="molecule type" value="Genomic_DNA"/>
</dbReference>
<dbReference type="Proteomes" id="UP001295469">
    <property type="component" value="Chromosome C09"/>
</dbReference>
<dbReference type="AlphaFoldDB" id="A0A816IZ53"/>
<protein>
    <submittedName>
        <fullName evidence="1">(rape) hypothetical protein</fullName>
    </submittedName>
</protein>